<evidence type="ECO:0000313" key="1">
    <source>
        <dbReference type="EMBL" id="OPF88599.1"/>
    </source>
</evidence>
<keyword evidence="2" id="KW-1185">Reference proteome</keyword>
<accession>A0A1V4DJI1</accession>
<gene>
    <name evidence="1" type="ORF">BW731_10685</name>
</gene>
<comment type="caution">
    <text evidence="1">The sequence shown here is derived from an EMBL/GenBank/DDBJ whole genome shotgun (WGS) entry which is preliminary data.</text>
</comment>
<evidence type="ECO:0000313" key="2">
    <source>
        <dbReference type="Proteomes" id="UP000189970"/>
    </source>
</evidence>
<proteinExistence type="predicted"/>
<organism evidence="1 2">
    <name type="scientific">Vagococcus martis</name>
    <dbReference type="NCBI Taxonomy" id="1768210"/>
    <lineage>
        <taxon>Bacteria</taxon>
        <taxon>Bacillati</taxon>
        <taxon>Bacillota</taxon>
        <taxon>Bacilli</taxon>
        <taxon>Lactobacillales</taxon>
        <taxon>Enterococcaceae</taxon>
        <taxon>Vagococcus</taxon>
    </lineage>
</organism>
<evidence type="ECO:0008006" key="3">
    <source>
        <dbReference type="Google" id="ProtNLM"/>
    </source>
</evidence>
<sequence length="253" mass="30343">MPDFKEKLSSVLYKDKEFKIKTSFREGFYNINHKELNDLIINLMDNNFKYLTDKKYILHWDGIVTYLQICSNAMMYFETFEIKQALLFNIFDVTDNKLETKIVNDFQIELNEKTLFNALKPDYFTYIVGAFTNLNVLHKYLIQFVKETKLNTYLTDEISFSTYKESIDKLKFIRNKVFIHPEGNNTLIDTYSEIDSIEDDFFNSEIEIKYIHKGEEYSENLIELFISTYYNLLSYFLNILILNNKNYYIDNTQ</sequence>
<name>A0A1V4DJI1_9ENTE</name>
<dbReference type="Proteomes" id="UP000189970">
    <property type="component" value="Unassembled WGS sequence"/>
</dbReference>
<dbReference type="EMBL" id="MVAB01000001">
    <property type="protein sequence ID" value="OPF88599.1"/>
    <property type="molecule type" value="Genomic_DNA"/>
</dbReference>
<protein>
    <recommendedName>
        <fullName evidence="3">Cthe-2314-like HEPN domain-containing protein</fullName>
    </recommendedName>
</protein>
<dbReference type="RefSeq" id="WP_079348025.1">
    <property type="nucleotide sequence ID" value="NZ_MVAB01000001.1"/>
</dbReference>
<reference evidence="1 2" key="1">
    <citation type="submission" date="2017-02" db="EMBL/GenBank/DDBJ databases">
        <title>Vagococcus cremeus sp. nov., isolated from the small intestine of a marten, Martes flavigula.</title>
        <authorList>
            <person name="Tak E.J."/>
            <person name="Bae J.-W."/>
        </authorList>
    </citation>
    <scope>NUCLEOTIDE SEQUENCE [LARGE SCALE GENOMIC DNA]</scope>
    <source>
        <strain evidence="1 2">D7T301</strain>
    </source>
</reference>
<dbReference type="AlphaFoldDB" id="A0A1V4DJI1"/>